<name>A0AAN6N375_9PEZI</name>
<keyword evidence="2" id="KW-1185">Reference proteome</keyword>
<dbReference type="GO" id="GO:0016874">
    <property type="term" value="F:ligase activity"/>
    <property type="evidence" value="ECO:0007669"/>
    <property type="project" value="UniProtKB-KW"/>
</dbReference>
<dbReference type="Proteomes" id="UP001303473">
    <property type="component" value="Unassembled WGS sequence"/>
</dbReference>
<evidence type="ECO:0000313" key="2">
    <source>
        <dbReference type="Proteomes" id="UP001303473"/>
    </source>
</evidence>
<comment type="caution">
    <text evidence="1">The sequence shown here is derived from an EMBL/GenBank/DDBJ whole genome shotgun (WGS) entry which is preliminary data.</text>
</comment>
<dbReference type="AlphaFoldDB" id="A0AAN6N375"/>
<organism evidence="1 2">
    <name type="scientific">Diplogelasinospora grovesii</name>
    <dbReference type="NCBI Taxonomy" id="303347"/>
    <lineage>
        <taxon>Eukaryota</taxon>
        <taxon>Fungi</taxon>
        <taxon>Dikarya</taxon>
        <taxon>Ascomycota</taxon>
        <taxon>Pezizomycotina</taxon>
        <taxon>Sordariomycetes</taxon>
        <taxon>Sordariomycetidae</taxon>
        <taxon>Sordariales</taxon>
        <taxon>Diplogelasinosporaceae</taxon>
        <taxon>Diplogelasinospora</taxon>
    </lineage>
</organism>
<sequence>MGSKLESTDAKNKLEDLSGIVYQPGENPYEALINACNGRPEEIQSLYSTHRTTRNAQQRSRFLSPDFQECIIDPFLLRLENRSIEPGFQDPRNCLVFWARPPEHVIQLAVHLQNLLKEAAPSLWLMPAHRMHMTTLEITHSRTPAEISGLVESMRPVARTVTDLTFTRRSRLVKPLLSYDLAAIALTFLPASGEAVVSRPIAAPPHTADGVGKDGVVAWDEYTYHHLRRGVFEMVKDTYEVQSRYVVPSAHITLGRYLCQDDHDTPQKREAWIDAIEGINKWLETQVWDAEGGGWIGEWIVGQERGLDFRCGALWYGGGRTVMLGEGF</sequence>
<dbReference type="InterPro" id="IPR009097">
    <property type="entry name" value="Cyclic_Pdiesterase"/>
</dbReference>
<evidence type="ECO:0000313" key="1">
    <source>
        <dbReference type="EMBL" id="KAK3937393.1"/>
    </source>
</evidence>
<reference evidence="2" key="1">
    <citation type="journal article" date="2023" name="Mol. Phylogenet. Evol.">
        <title>Genome-scale phylogeny and comparative genomics of the fungal order Sordariales.</title>
        <authorList>
            <person name="Hensen N."/>
            <person name="Bonometti L."/>
            <person name="Westerberg I."/>
            <person name="Brannstrom I.O."/>
            <person name="Guillou S."/>
            <person name="Cros-Aarteil S."/>
            <person name="Calhoun S."/>
            <person name="Haridas S."/>
            <person name="Kuo A."/>
            <person name="Mondo S."/>
            <person name="Pangilinan J."/>
            <person name="Riley R."/>
            <person name="LaButti K."/>
            <person name="Andreopoulos B."/>
            <person name="Lipzen A."/>
            <person name="Chen C."/>
            <person name="Yan M."/>
            <person name="Daum C."/>
            <person name="Ng V."/>
            <person name="Clum A."/>
            <person name="Steindorff A."/>
            <person name="Ohm R.A."/>
            <person name="Martin F."/>
            <person name="Silar P."/>
            <person name="Natvig D.O."/>
            <person name="Lalanne C."/>
            <person name="Gautier V."/>
            <person name="Ament-Velasquez S.L."/>
            <person name="Kruys A."/>
            <person name="Hutchinson M.I."/>
            <person name="Powell A.J."/>
            <person name="Barry K."/>
            <person name="Miller A.N."/>
            <person name="Grigoriev I.V."/>
            <person name="Debuchy R."/>
            <person name="Gladieux P."/>
            <person name="Hiltunen Thoren M."/>
            <person name="Johannesson H."/>
        </authorList>
    </citation>
    <scope>NUCLEOTIDE SEQUENCE [LARGE SCALE GENOMIC DNA]</scope>
    <source>
        <strain evidence="2">CBS 340.73</strain>
    </source>
</reference>
<proteinExistence type="predicted"/>
<gene>
    <name evidence="1" type="ORF">QBC46DRAFT_451967</name>
</gene>
<accession>A0AAN6N375</accession>
<dbReference type="EMBL" id="MU853855">
    <property type="protein sequence ID" value="KAK3937393.1"/>
    <property type="molecule type" value="Genomic_DNA"/>
</dbReference>
<protein>
    <submittedName>
        <fullName evidence="1">RNA ligase/cyclic nucleotide phosphodiesterase</fullName>
    </submittedName>
</protein>
<keyword evidence="1" id="KW-0436">Ligase</keyword>
<dbReference type="SUPFAM" id="SSF55144">
    <property type="entry name" value="LigT-like"/>
    <property type="match status" value="1"/>
</dbReference>